<dbReference type="PROSITE" id="PS51379">
    <property type="entry name" value="4FE4S_FER_2"/>
    <property type="match status" value="1"/>
</dbReference>
<dbReference type="GO" id="GO:0051539">
    <property type="term" value="F:4 iron, 4 sulfur cluster binding"/>
    <property type="evidence" value="ECO:0007669"/>
    <property type="project" value="UniProtKB-KW"/>
</dbReference>
<dbReference type="InterPro" id="IPR009051">
    <property type="entry name" value="Helical_ferredxn"/>
</dbReference>
<comment type="similarity">
    <text evidence="1">Belongs to the HdrC family.</text>
</comment>
<dbReference type="AlphaFoldDB" id="A0A7C5L7D0"/>
<gene>
    <name evidence="8" type="ORF">ENM11_02855</name>
</gene>
<dbReference type="EMBL" id="DRWN01000023">
    <property type="protein sequence ID" value="HHK68082.1"/>
    <property type="molecule type" value="Genomic_DNA"/>
</dbReference>
<dbReference type="InterPro" id="IPR017896">
    <property type="entry name" value="4Fe4S_Fe-S-bd"/>
</dbReference>
<evidence type="ECO:0000256" key="6">
    <source>
        <dbReference type="ARBA" id="ARBA00023014"/>
    </source>
</evidence>
<keyword evidence="3" id="KW-0479">Metal-binding</keyword>
<dbReference type="GO" id="GO:0046872">
    <property type="term" value="F:metal ion binding"/>
    <property type="evidence" value="ECO:0007669"/>
    <property type="project" value="UniProtKB-KW"/>
</dbReference>
<evidence type="ECO:0000256" key="4">
    <source>
        <dbReference type="ARBA" id="ARBA00023002"/>
    </source>
</evidence>
<keyword evidence="5" id="KW-0408">Iron</keyword>
<protein>
    <submittedName>
        <fullName evidence="8">Heterodisulfide reductase subunit C</fullName>
    </submittedName>
</protein>
<evidence type="ECO:0000256" key="1">
    <source>
        <dbReference type="ARBA" id="ARBA00007097"/>
    </source>
</evidence>
<reference evidence="8" key="1">
    <citation type="journal article" date="2020" name="mSystems">
        <title>Genome- and Community-Level Interaction Insights into Carbon Utilization and Element Cycling Functions of Hydrothermarchaeota in Hydrothermal Sediment.</title>
        <authorList>
            <person name="Zhou Z."/>
            <person name="Liu Y."/>
            <person name="Xu W."/>
            <person name="Pan J."/>
            <person name="Luo Z.H."/>
            <person name="Li M."/>
        </authorList>
    </citation>
    <scope>NUCLEOTIDE SEQUENCE [LARGE SCALE GENOMIC DNA]</scope>
    <source>
        <strain evidence="8">SpSt-1056</strain>
    </source>
</reference>
<evidence type="ECO:0000313" key="8">
    <source>
        <dbReference type="EMBL" id="HHK68082.1"/>
    </source>
</evidence>
<evidence type="ECO:0000259" key="7">
    <source>
        <dbReference type="PROSITE" id="PS51379"/>
    </source>
</evidence>
<keyword evidence="4" id="KW-0560">Oxidoreductase</keyword>
<evidence type="ECO:0000256" key="3">
    <source>
        <dbReference type="ARBA" id="ARBA00022723"/>
    </source>
</evidence>
<dbReference type="InterPro" id="IPR051460">
    <property type="entry name" value="HdrC_iron-sulfur_subunit"/>
</dbReference>
<sequence length="301" mass="34031">MPVLTTNRKRFLAEESWLLASKAMVGSKIMVIYNVLSKYSKVVMYATVSQKLRKRVERLNGDGWFYGGLPGLQWEVQNALKADGEVVKKIAAEFYQDFRLHEFFHACINCGNCTSRCPAFRFADFSPRVVVQKVMHGRSEPLLLYQMIDQYIWACFQCYSCWDVCPAQNNPGGLIAMLKELAVKHGLQSAKKTLEPYSRVLYKLMTTGTQITPDMHSSIAPFRDWGPHKAELAKNLRAERAGVPVESLAGVLDKGWKVDPETIRELLIIEREAGVIDTVKNTLKDVGEFVEEAEREYGVGA</sequence>
<name>A0A7C5L7D0_CALS0</name>
<dbReference type="GO" id="GO:0005886">
    <property type="term" value="C:plasma membrane"/>
    <property type="evidence" value="ECO:0007669"/>
    <property type="project" value="TreeGrafter"/>
</dbReference>
<evidence type="ECO:0000256" key="2">
    <source>
        <dbReference type="ARBA" id="ARBA00022485"/>
    </source>
</evidence>
<dbReference type="GO" id="GO:0016491">
    <property type="term" value="F:oxidoreductase activity"/>
    <property type="evidence" value="ECO:0007669"/>
    <property type="project" value="UniProtKB-KW"/>
</dbReference>
<dbReference type="Pfam" id="PF13183">
    <property type="entry name" value="Fer4_8"/>
    <property type="match status" value="1"/>
</dbReference>
<accession>A0A7C5L7D0</accession>
<dbReference type="PANTHER" id="PTHR43255:SF1">
    <property type="entry name" value="IRON-SULFUR-BINDING OXIDOREDUCTASE FADF-RELATED"/>
    <property type="match status" value="1"/>
</dbReference>
<dbReference type="PANTHER" id="PTHR43255">
    <property type="entry name" value="IRON-SULFUR-BINDING OXIDOREDUCTASE FADF-RELATED-RELATED"/>
    <property type="match status" value="1"/>
</dbReference>
<dbReference type="PROSITE" id="PS00198">
    <property type="entry name" value="4FE4S_FER_1"/>
    <property type="match status" value="2"/>
</dbReference>
<keyword evidence="2" id="KW-0004">4Fe-4S</keyword>
<keyword evidence="6" id="KW-0411">Iron-sulfur</keyword>
<feature type="domain" description="4Fe-4S ferredoxin-type" evidence="7">
    <location>
        <begin position="98"/>
        <end position="128"/>
    </location>
</feature>
<comment type="caution">
    <text evidence="8">The sequence shown here is derived from an EMBL/GenBank/DDBJ whole genome shotgun (WGS) entry which is preliminary data.</text>
</comment>
<proteinExistence type="inferred from homology"/>
<dbReference type="InterPro" id="IPR017900">
    <property type="entry name" value="4Fe4S_Fe_S_CS"/>
</dbReference>
<dbReference type="SUPFAM" id="SSF46548">
    <property type="entry name" value="alpha-helical ferredoxin"/>
    <property type="match status" value="1"/>
</dbReference>
<dbReference type="Gene3D" id="1.10.1060.10">
    <property type="entry name" value="Alpha-helical ferredoxin"/>
    <property type="match status" value="1"/>
</dbReference>
<organism evidence="8">
    <name type="scientific">Caldiarchaeum subterraneum</name>
    <dbReference type="NCBI Taxonomy" id="311458"/>
    <lineage>
        <taxon>Archaea</taxon>
        <taxon>Nitrososphaerota</taxon>
        <taxon>Candidatus Caldarchaeales</taxon>
        <taxon>Candidatus Caldarchaeaceae</taxon>
        <taxon>Candidatus Caldarchaeum</taxon>
    </lineage>
</organism>
<evidence type="ECO:0000256" key="5">
    <source>
        <dbReference type="ARBA" id="ARBA00023004"/>
    </source>
</evidence>